<gene>
    <name evidence="1" type="ORF">ACD_80C00142G0006</name>
</gene>
<evidence type="ECO:0000313" key="1">
    <source>
        <dbReference type="EMBL" id="EKD24964.1"/>
    </source>
</evidence>
<dbReference type="AlphaFoldDB" id="K1YHX2"/>
<dbReference type="EMBL" id="AMFJ01036149">
    <property type="protein sequence ID" value="EKD24964.1"/>
    <property type="molecule type" value="Genomic_DNA"/>
</dbReference>
<sequence>MNKSQLTVTAAIAAGLLFVCITDSQYKGMTVEQIKAKVTDETKAAYLKSEGVAIDPNNQIEWRKVARMAVKQCADLHPNCAANWETFCNQNPEITNWLHTICGETIVNYKTYNYFEFNVMLAINNGIVLKSTTGSQWNKKETVDYLTTKTKEFFVSTTITPAPISDDMLEYVVAMTMFNIKTATPEILKNYTGSSDWKSTKSTVDTCLMTYYANTQTWPINNPDYVNSYSKEEELANA</sequence>
<organism evidence="1">
    <name type="scientific">uncultured bacterium</name>
    <name type="common">gcode 4</name>
    <dbReference type="NCBI Taxonomy" id="1234023"/>
    <lineage>
        <taxon>Bacteria</taxon>
        <taxon>environmental samples</taxon>
    </lineage>
</organism>
<protein>
    <submittedName>
        <fullName evidence="1">Uncharacterized protein</fullName>
    </submittedName>
</protein>
<proteinExistence type="predicted"/>
<reference evidence="1" key="1">
    <citation type="journal article" date="2012" name="Science">
        <title>Fermentation, hydrogen, and sulfur metabolism in multiple uncultivated bacterial phyla.</title>
        <authorList>
            <person name="Wrighton K.C."/>
            <person name="Thomas B.C."/>
            <person name="Sharon I."/>
            <person name="Miller C.S."/>
            <person name="Castelle C.J."/>
            <person name="VerBerkmoes N.C."/>
            <person name="Wilkins M.J."/>
            <person name="Hettich R.L."/>
            <person name="Lipton M.S."/>
            <person name="Williams K.H."/>
            <person name="Long P.E."/>
            <person name="Banfield J.F."/>
        </authorList>
    </citation>
    <scope>NUCLEOTIDE SEQUENCE [LARGE SCALE GENOMIC DNA]</scope>
</reference>
<accession>K1YHX2</accession>
<name>K1YHX2_9BACT</name>
<comment type="caution">
    <text evidence="1">The sequence shown here is derived from an EMBL/GenBank/DDBJ whole genome shotgun (WGS) entry which is preliminary data.</text>
</comment>